<dbReference type="Proteomes" id="UP001239111">
    <property type="component" value="Chromosome 4"/>
</dbReference>
<evidence type="ECO:0000313" key="1">
    <source>
        <dbReference type="EMBL" id="KAJ8666142.1"/>
    </source>
</evidence>
<name>A0ACC2N4Z8_9HYME</name>
<keyword evidence="2" id="KW-1185">Reference proteome</keyword>
<feature type="non-terminal residue" evidence="1">
    <location>
        <position position="119"/>
    </location>
</feature>
<dbReference type="EMBL" id="CM056744">
    <property type="protein sequence ID" value="KAJ8666142.1"/>
    <property type="molecule type" value="Genomic_DNA"/>
</dbReference>
<reference evidence="1" key="1">
    <citation type="submission" date="2023-04" db="EMBL/GenBank/DDBJ databases">
        <title>A chromosome-level genome assembly of the parasitoid wasp Eretmocerus hayati.</title>
        <authorList>
            <person name="Zhong Y."/>
            <person name="Liu S."/>
            <person name="Liu Y."/>
        </authorList>
    </citation>
    <scope>NUCLEOTIDE SEQUENCE</scope>
    <source>
        <strain evidence="1">ZJU_SS_LIU_2023</strain>
    </source>
</reference>
<feature type="non-terminal residue" evidence="1">
    <location>
        <position position="1"/>
    </location>
</feature>
<protein>
    <submittedName>
        <fullName evidence="1">Uncharacterized protein</fullName>
    </submittedName>
</protein>
<organism evidence="1 2">
    <name type="scientific">Eretmocerus hayati</name>
    <dbReference type="NCBI Taxonomy" id="131215"/>
    <lineage>
        <taxon>Eukaryota</taxon>
        <taxon>Metazoa</taxon>
        <taxon>Ecdysozoa</taxon>
        <taxon>Arthropoda</taxon>
        <taxon>Hexapoda</taxon>
        <taxon>Insecta</taxon>
        <taxon>Pterygota</taxon>
        <taxon>Neoptera</taxon>
        <taxon>Endopterygota</taxon>
        <taxon>Hymenoptera</taxon>
        <taxon>Apocrita</taxon>
        <taxon>Proctotrupomorpha</taxon>
        <taxon>Chalcidoidea</taxon>
        <taxon>Aphelinidae</taxon>
        <taxon>Aphelininae</taxon>
        <taxon>Eretmocerus</taxon>
    </lineage>
</organism>
<accession>A0ACC2N4Z8</accession>
<proteinExistence type="predicted"/>
<sequence length="119" mass="13529">FIKRQTLDFGATGRVSFDENGDRIYAEYEIMNLDLQNTLRPVGRYAYSPDHKTMSMVLNESIILWPGGVRTKPEGFLIPTHLTVLTLEEKPFVYARRSTPNGCHADEILCPYGGLYQTT</sequence>
<evidence type="ECO:0000313" key="2">
    <source>
        <dbReference type="Proteomes" id="UP001239111"/>
    </source>
</evidence>
<comment type="caution">
    <text evidence="1">The sequence shown here is derived from an EMBL/GenBank/DDBJ whole genome shotgun (WGS) entry which is preliminary data.</text>
</comment>
<gene>
    <name evidence="1" type="ORF">QAD02_007804</name>
</gene>